<evidence type="ECO:0000256" key="4">
    <source>
        <dbReference type="ARBA" id="ARBA00023004"/>
    </source>
</evidence>
<evidence type="ECO:0000256" key="2">
    <source>
        <dbReference type="ARBA" id="ARBA00022691"/>
    </source>
</evidence>
<dbReference type="CDD" id="cd01335">
    <property type="entry name" value="Radical_SAM"/>
    <property type="match status" value="1"/>
</dbReference>
<keyword evidence="4" id="KW-0408">Iron</keyword>
<dbReference type="EMBL" id="LR134155">
    <property type="protein sequence ID" value="VEA74022.1"/>
    <property type="molecule type" value="Genomic_DNA"/>
</dbReference>
<dbReference type="Gene3D" id="3.20.20.70">
    <property type="entry name" value="Aldolase class I"/>
    <property type="match status" value="1"/>
</dbReference>
<feature type="domain" description="Radical SAM core" evidence="6">
    <location>
        <begin position="56"/>
        <end position="156"/>
    </location>
</feature>
<feature type="domain" description="4Fe4S-binding SPASM" evidence="7">
    <location>
        <begin position="209"/>
        <end position="273"/>
    </location>
</feature>
<dbReference type="GO" id="GO:0051536">
    <property type="term" value="F:iron-sulfur cluster binding"/>
    <property type="evidence" value="ECO:0007669"/>
    <property type="project" value="UniProtKB-KW"/>
</dbReference>
<evidence type="ECO:0000256" key="3">
    <source>
        <dbReference type="ARBA" id="ARBA00022723"/>
    </source>
</evidence>
<protein>
    <submittedName>
        <fullName evidence="8">Pyrroloquinoline quinone biosynthesis protein PqqE</fullName>
    </submittedName>
</protein>
<dbReference type="Proteomes" id="UP000271603">
    <property type="component" value="Chromosome"/>
</dbReference>
<evidence type="ECO:0000259" key="6">
    <source>
        <dbReference type="Pfam" id="PF04055"/>
    </source>
</evidence>
<dbReference type="CDD" id="cd21109">
    <property type="entry name" value="SPASM"/>
    <property type="match status" value="1"/>
</dbReference>
<dbReference type="InterPro" id="IPR050377">
    <property type="entry name" value="Radical_SAM_PqqE_MftC-like"/>
</dbReference>
<keyword evidence="3" id="KW-0479">Metal-binding</keyword>
<dbReference type="STRING" id="61652.AXX16_2634"/>
<evidence type="ECO:0000313" key="8">
    <source>
        <dbReference type="EMBL" id="VEA74022.1"/>
    </source>
</evidence>
<dbReference type="InterPro" id="IPR007197">
    <property type="entry name" value="rSAM"/>
</dbReference>
<name>A0A3S4G2P3_SERRU</name>
<gene>
    <name evidence="8" type="ORF">NCTC9419_05663</name>
</gene>
<dbReference type="Pfam" id="PF13186">
    <property type="entry name" value="SPASM"/>
    <property type="match status" value="1"/>
</dbReference>
<dbReference type="InterPro" id="IPR013785">
    <property type="entry name" value="Aldolase_TIM"/>
</dbReference>
<evidence type="ECO:0000256" key="5">
    <source>
        <dbReference type="ARBA" id="ARBA00023014"/>
    </source>
</evidence>
<dbReference type="GO" id="GO:0003824">
    <property type="term" value="F:catalytic activity"/>
    <property type="evidence" value="ECO:0007669"/>
    <property type="project" value="InterPro"/>
</dbReference>
<organism evidence="8 9">
    <name type="scientific">Serratia rubidaea</name>
    <name type="common">Serratia marinorubra</name>
    <dbReference type="NCBI Taxonomy" id="61652"/>
    <lineage>
        <taxon>Bacteria</taxon>
        <taxon>Pseudomonadati</taxon>
        <taxon>Pseudomonadota</taxon>
        <taxon>Gammaproteobacteria</taxon>
        <taxon>Enterobacterales</taxon>
        <taxon>Yersiniaceae</taxon>
        <taxon>Serratia</taxon>
    </lineage>
</organism>
<dbReference type="SFLD" id="SFLDS00029">
    <property type="entry name" value="Radical_SAM"/>
    <property type="match status" value="1"/>
</dbReference>
<proteinExistence type="predicted"/>
<dbReference type="SFLD" id="SFLDG01067">
    <property type="entry name" value="SPASM/twitch_domain_containing"/>
    <property type="match status" value="1"/>
</dbReference>
<evidence type="ECO:0000256" key="1">
    <source>
        <dbReference type="ARBA" id="ARBA00001966"/>
    </source>
</evidence>
<keyword evidence="2" id="KW-0949">S-adenosyl-L-methionine</keyword>
<evidence type="ECO:0000259" key="7">
    <source>
        <dbReference type="Pfam" id="PF13186"/>
    </source>
</evidence>
<sequence>MRLPLVLNSFYRLMAQNMPESIKPTLRGWYNSVNKVLTYGYKNRDIFTALDFEINSQCNLKCSYCPTSFNGGRGVNYMPEEVFKKAIDDLATINYTGRISPHFFGEPLLDQRLPELMAYARKKLPNAEIIIHTNGLLLDKELYDRCMQAGVSGFLVTKHTKNLPKKLTSMVDSDYIKHGEIKIRSLDGLTLFNRGGTVKPKKERKMKHCHYVSDEISITYTGEVVCTNDYHITHSFGNVKEQSLLEIWHSEDFRRLRKEVRQGKFTLPMCRKCALNET</sequence>
<dbReference type="SUPFAM" id="SSF102114">
    <property type="entry name" value="Radical SAM enzymes"/>
    <property type="match status" value="1"/>
</dbReference>
<evidence type="ECO:0000313" key="9">
    <source>
        <dbReference type="Proteomes" id="UP000271603"/>
    </source>
</evidence>
<dbReference type="InterPro" id="IPR058240">
    <property type="entry name" value="rSAM_sf"/>
</dbReference>
<dbReference type="AlphaFoldDB" id="A0A3S4G2P3"/>
<accession>A0A3S4G2P3</accession>
<dbReference type="Pfam" id="PF04055">
    <property type="entry name" value="Radical_SAM"/>
    <property type="match status" value="1"/>
</dbReference>
<dbReference type="PANTHER" id="PTHR11228:SF7">
    <property type="entry name" value="PQQA PEPTIDE CYCLASE"/>
    <property type="match status" value="1"/>
</dbReference>
<dbReference type="GO" id="GO:0046872">
    <property type="term" value="F:metal ion binding"/>
    <property type="evidence" value="ECO:0007669"/>
    <property type="project" value="UniProtKB-KW"/>
</dbReference>
<reference evidence="8 9" key="1">
    <citation type="submission" date="2018-12" db="EMBL/GenBank/DDBJ databases">
        <authorList>
            <consortium name="Pathogen Informatics"/>
        </authorList>
    </citation>
    <scope>NUCLEOTIDE SEQUENCE [LARGE SCALE GENOMIC DNA]</scope>
    <source>
        <strain evidence="8 9">NCTC9419</strain>
    </source>
</reference>
<dbReference type="InterPro" id="IPR023885">
    <property type="entry name" value="4Fe4S-binding_SPASM_dom"/>
</dbReference>
<dbReference type="RefSeq" id="WP_061323547.1">
    <property type="nucleotide sequence ID" value="NZ_CP042353.1"/>
</dbReference>
<comment type="cofactor">
    <cofactor evidence="1">
        <name>[4Fe-4S] cluster</name>
        <dbReference type="ChEBI" id="CHEBI:49883"/>
    </cofactor>
</comment>
<keyword evidence="5" id="KW-0411">Iron-sulfur</keyword>
<dbReference type="PANTHER" id="PTHR11228">
    <property type="entry name" value="RADICAL SAM DOMAIN PROTEIN"/>
    <property type="match status" value="1"/>
</dbReference>